<dbReference type="InterPro" id="IPR002880">
    <property type="entry name" value="Pyrv_Fd/Flavodoxin_OxRdtase_N"/>
</dbReference>
<dbReference type="EMBL" id="LYVF01000013">
    <property type="protein sequence ID" value="OAT86504.1"/>
    <property type="molecule type" value="Genomic_DNA"/>
</dbReference>
<dbReference type="InterPro" id="IPR009014">
    <property type="entry name" value="Transketo_C/PFOR_II"/>
</dbReference>
<evidence type="ECO:0000259" key="3">
    <source>
        <dbReference type="Pfam" id="PF17147"/>
    </source>
</evidence>
<evidence type="ECO:0000313" key="5">
    <source>
        <dbReference type="Proteomes" id="UP000078532"/>
    </source>
</evidence>
<dbReference type="InterPro" id="IPR029061">
    <property type="entry name" value="THDP-binding"/>
</dbReference>
<dbReference type="NCBIfam" id="NF005507">
    <property type="entry name" value="PRK07119.1"/>
    <property type="match status" value="1"/>
</dbReference>
<dbReference type="Pfam" id="PF17147">
    <property type="entry name" value="PFOR_II"/>
    <property type="match status" value="1"/>
</dbReference>
<dbReference type="Pfam" id="PF01855">
    <property type="entry name" value="POR_N"/>
    <property type="match status" value="1"/>
</dbReference>
<proteinExistence type="predicted"/>
<keyword evidence="5" id="KW-1185">Reference proteome</keyword>
<dbReference type="STRING" id="1838280.A6M21_03555"/>
<dbReference type="PANTHER" id="PTHR43088">
    <property type="entry name" value="SUBUNIT OF PYRUVATE:FLAVODOXIN OXIDOREDUCTASE-RELATED"/>
    <property type="match status" value="1"/>
</dbReference>
<accession>A0A1B7LIW3</accession>
<dbReference type="Proteomes" id="UP000078532">
    <property type="component" value="Unassembled WGS sequence"/>
</dbReference>
<name>A0A1B7LIW3_9FIRM</name>
<gene>
    <name evidence="4" type="ORF">A6M21_03555</name>
</gene>
<dbReference type="AlphaFoldDB" id="A0A1B7LIW3"/>
<evidence type="ECO:0000256" key="1">
    <source>
        <dbReference type="ARBA" id="ARBA00023002"/>
    </source>
</evidence>
<organism evidence="4 5">
    <name type="scientific">Desulfotomaculum copahuensis</name>
    <dbReference type="NCBI Taxonomy" id="1838280"/>
    <lineage>
        <taxon>Bacteria</taxon>
        <taxon>Bacillati</taxon>
        <taxon>Bacillota</taxon>
        <taxon>Clostridia</taxon>
        <taxon>Eubacteriales</taxon>
        <taxon>Desulfotomaculaceae</taxon>
        <taxon>Desulfotomaculum</taxon>
    </lineage>
</organism>
<comment type="caution">
    <text evidence="4">The sequence shown here is derived from an EMBL/GenBank/DDBJ whole genome shotgun (WGS) entry which is preliminary data.</text>
</comment>
<dbReference type="Gene3D" id="3.40.50.920">
    <property type="match status" value="1"/>
</dbReference>
<keyword evidence="1" id="KW-0560">Oxidoreductase</keyword>
<reference evidence="4 5" key="1">
    <citation type="submission" date="2016-04" db="EMBL/GenBank/DDBJ databases">
        <authorList>
            <person name="Evans L.H."/>
            <person name="Alamgir A."/>
            <person name="Owens N."/>
            <person name="Weber N.D."/>
            <person name="Virtaneva K."/>
            <person name="Barbian K."/>
            <person name="Babar A."/>
            <person name="Rosenke K."/>
        </authorList>
    </citation>
    <scope>NUCLEOTIDE SEQUENCE [LARGE SCALE GENOMIC DNA]</scope>
    <source>
        <strain evidence="4 5">LMa1</strain>
    </source>
</reference>
<dbReference type="SUPFAM" id="SSF52518">
    <property type="entry name" value="Thiamin diphosphate-binding fold (THDP-binding)"/>
    <property type="match status" value="1"/>
</dbReference>
<sequence>MAKILMKGNEAIGEGAVRAGCRYFFGYPITPQSELPHYLAKRMPQVGGVYLQAESEVATINMVYGAAGAGARVMTSSSGPGISLMQEGISYVVGAELPCVIVNMMRGGPGLGNIAPAQSDYFQATRGGGHGDYRMIVLAPASVQEIIDLMQDAFDLADRYRNPVMLAGDGVLGQMMEPVELGEEKEVRIPPRPWAATGRTGGEKHLINSLYIVPEDLEKHNIRLAAKFAAMEKEEQRWEDYLAADAELVLVAFGTAARVCKAVVDRCRREGKAVGLIRPLTLWPFPVKAFQPLLATAAHFLTVEMSMGQMVEDVRLATRECRPVYFYGRCGGMLPVAGDVYAAVQKILAGGEAK</sequence>
<dbReference type="InterPro" id="IPR052368">
    <property type="entry name" value="2-oxoacid_oxidoreductase"/>
</dbReference>
<feature type="domain" description="Pyruvate:ferredoxin oxidoreductase core" evidence="3">
    <location>
        <begin position="246"/>
        <end position="336"/>
    </location>
</feature>
<dbReference type="PANTHER" id="PTHR43088:SF1">
    <property type="entry name" value="SUBUNIT OF PYRUVATE:FLAVODOXIN OXIDOREDUCTASE"/>
    <property type="match status" value="1"/>
</dbReference>
<dbReference type="InterPro" id="IPR033412">
    <property type="entry name" value="PFOR_II"/>
</dbReference>
<dbReference type="OrthoDB" id="9794954at2"/>
<evidence type="ECO:0000259" key="2">
    <source>
        <dbReference type="Pfam" id="PF01855"/>
    </source>
</evidence>
<feature type="domain" description="Pyruvate flavodoxin/ferredoxin oxidoreductase pyrimidine binding" evidence="2">
    <location>
        <begin position="14"/>
        <end position="196"/>
    </location>
</feature>
<dbReference type="Gene3D" id="3.40.50.970">
    <property type="match status" value="1"/>
</dbReference>
<evidence type="ECO:0000313" key="4">
    <source>
        <dbReference type="EMBL" id="OAT86504.1"/>
    </source>
</evidence>
<dbReference type="RefSeq" id="WP_066666231.1">
    <property type="nucleotide sequence ID" value="NZ_LYVF01000013.1"/>
</dbReference>
<dbReference type="CDD" id="cd07034">
    <property type="entry name" value="TPP_PYR_PFOR_IOR-alpha_like"/>
    <property type="match status" value="1"/>
</dbReference>
<dbReference type="SUPFAM" id="SSF52922">
    <property type="entry name" value="TK C-terminal domain-like"/>
    <property type="match status" value="1"/>
</dbReference>
<dbReference type="GO" id="GO:0016491">
    <property type="term" value="F:oxidoreductase activity"/>
    <property type="evidence" value="ECO:0007669"/>
    <property type="project" value="UniProtKB-KW"/>
</dbReference>
<protein>
    <submittedName>
        <fullName evidence="4">3-methyl-2-oxobutanoate dehydrogenase subunit VorB</fullName>
    </submittedName>
</protein>